<feature type="compositionally biased region" description="Basic residues" evidence="1">
    <location>
        <begin position="95"/>
        <end position="107"/>
    </location>
</feature>
<gene>
    <name evidence="2" type="ORF">GCM10011571_32160</name>
</gene>
<dbReference type="RefSeq" id="WP_188648910.1">
    <property type="nucleotide sequence ID" value="NZ_BMHQ01000014.1"/>
</dbReference>
<evidence type="ECO:0000313" key="3">
    <source>
        <dbReference type="Proteomes" id="UP000625210"/>
    </source>
</evidence>
<protein>
    <submittedName>
        <fullName evidence="2">Uncharacterized protein</fullName>
    </submittedName>
</protein>
<dbReference type="Proteomes" id="UP000625210">
    <property type="component" value="Unassembled WGS sequence"/>
</dbReference>
<evidence type="ECO:0000313" key="2">
    <source>
        <dbReference type="EMBL" id="GGE27491.1"/>
    </source>
</evidence>
<organism evidence="2 3">
    <name type="scientific">Marinithermofilum abyssi</name>
    <dbReference type="NCBI Taxonomy" id="1571185"/>
    <lineage>
        <taxon>Bacteria</taxon>
        <taxon>Bacillati</taxon>
        <taxon>Bacillota</taxon>
        <taxon>Bacilli</taxon>
        <taxon>Bacillales</taxon>
        <taxon>Thermoactinomycetaceae</taxon>
        <taxon>Marinithermofilum</taxon>
    </lineage>
</organism>
<reference evidence="2" key="1">
    <citation type="journal article" date="2014" name="Int. J. Syst. Evol. Microbiol.">
        <title>Complete genome sequence of Corynebacterium casei LMG S-19264T (=DSM 44701T), isolated from a smear-ripened cheese.</title>
        <authorList>
            <consortium name="US DOE Joint Genome Institute (JGI-PGF)"/>
            <person name="Walter F."/>
            <person name="Albersmeier A."/>
            <person name="Kalinowski J."/>
            <person name="Ruckert C."/>
        </authorList>
    </citation>
    <scope>NUCLEOTIDE SEQUENCE</scope>
    <source>
        <strain evidence="2">CGMCC 1.15179</strain>
    </source>
</reference>
<feature type="region of interest" description="Disordered" evidence="1">
    <location>
        <begin position="81"/>
        <end position="107"/>
    </location>
</feature>
<proteinExistence type="predicted"/>
<dbReference type="AlphaFoldDB" id="A0A8J2VI36"/>
<comment type="caution">
    <text evidence="2">The sequence shown here is derived from an EMBL/GenBank/DDBJ whole genome shotgun (WGS) entry which is preliminary data.</text>
</comment>
<reference evidence="2" key="2">
    <citation type="submission" date="2020-09" db="EMBL/GenBank/DDBJ databases">
        <authorList>
            <person name="Sun Q."/>
            <person name="Zhou Y."/>
        </authorList>
    </citation>
    <scope>NUCLEOTIDE SEQUENCE</scope>
    <source>
        <strain evidence="2">CGMCC 1.15179</strain>
    </source>
</reference>
<accession>A0A8J2VI36</accession>
<keyword evidence="3" id="KW-1185">Reference proteome</keyword>
<name>A0A8J2VI36_9BACL</name>
<evidence type="ECO:0000256" key="1">
    <source>
        <dbReference type="SAM" id="MobiDB-lite"/>
    </source>
</evidence>
<sequence length="107" mass="12770">MRKMDIQIDIAREKEGMQKEEFHQDLRSLLEKYFEVNSIRIRKEVHTIEVENVKLKETEENHVMPDTLDIERQPLVQVFADVSEPSEQQSNPKKPAVKKKSEKKNYF</sequence>
<dbReference type="EMBL" id="BMHQ01000014">
    <property type="protein sequence ID" value="GGE27491.1"/>
    <property type="molecule type" value="Genomic_DNA"/>
</dbReference>